<dbReference type="AlphaFoldDB" id="A0A9W6SLW8"/>
<protein>
    <submittedName>
        <fullName evidence="1">Uncharacterized protein</fullName>
    </submittedName>
</protein>
<name>A0A9W6SLW8_9ACTN</name>
<dbReference type="InterPro" id="IPR025447">
    <property type="entry name" value="DUF4192"/>
</dbReference>
<dbReference type="Pfam" id="PF13830">
    <property type="entry name" value="DUF4192"/>
    <property type="match status" value="1"/>
</dbReference>
<comment type="caution">
    <text evidence="1">The sequence shown here is derived from an EMBL/GenBank/DDBJ whole genome shotgun (WGS) entry which is preliminary data.</text>
</comment>
<accession>A0A9W6SLW8</accession>
<proteinExistence type="predicted"/>
<sequence length="143" mass="15074">MSDPLSDLTLNGPRDLVEAIPYFLGLVPPPDSIVLVCFDGDRLTRVAHIEVPDGDAVSLPLDPLIAAAGSLVIVGYGGRRDMSVPLAVLSASLQAAGVRVDDALRVEGERFWSLDDGLGQRFDWRSSAVATALLALGVAPPRT</sequence>
<dbReference type="Proteomes" id="UP001165079">
    <property type="component" value="Unassembled WGS sequence"/>
</dbReference>
<organism evidence="1 2">
    <name type="scientific">Actinorhabdospora filicis</name>
    <dbReference type="NCBI Taxonomy" id="1785913"/>
    <lineage>
        <taxon>Bacteria</taxon>
        <taxon>Bacillati</taxon>
        <taxon>Actinomycetota</taxon>
        <taxon>Actinomycetes</taxon>
        <taxon>Micromonosporales</taxon>
        <taxon>Micromonosporaceae</taxon>
        <taxon>Actinorhabdospora</taxon>
    </lineage>
</organism>
<dbReference type="EMBL" id="BSTX01000002">
    <property type="protein sequence ID" value="GLZ78327.1"/>
    <property type="molecule type" value="Genomic_DNA"/>
</dbReference>
<evidence type="ECO:0000313" key="2">
    <source>
        <dbReference type="Proteomes" id="UP001165079"/>
    </source>
</evidence>
<dbReference type="RefSeq" id="WP_285663485.1">
    <property type="nucleotide sequence ID" value="NZ_BSTX01000002.1"/>
</dbReference>
<keyword evidence="2" id="KW-1185">Reference proteome</keyword>
<reference evidence="1" key="1">
    <citation type="submission" date="2023-03" db="EMBL/GenBank/DDBJ databases">
        <title>Actinorhabdospora filicis NBRC 111898.</title>
        <authorList>
            <person name="Ichikawa N."/>
            <person name="Sato H."/>
            <person name="Tonouchi N."/>
        </authorList>
    </citation>
    <scope>NUCLEOTIDE SEQUENCE</scope>
    <source>
        <strain evidence="1">NBRC 111898</strain>
    </source>
</reference>
<evidence type="ECO:0000313" key="1">
    <source>
        <dbReference type="EMBL" id="GLZ78327.1"/>
    </source>
</evidence>
<gene>
    <name evidence="1" type="ORF">Afil01_31340</name>
</gene>